<dbReference type="Proteomes" id="UP000500938">
    <property type="component" value="Chromosome"/>
</dbReference>
<comment type="catalytic activity">
    <reaction evidence="5">
        <text>L-methionyl-[protein] + a quinone + H2O = L-methionyl-(R)-S-oxide-[protein] + a quinol</text>
        <dbReference type="Rhea" id="RHEA:51296"/>
        <dbReference type="Rhea" id="RHEA-COMP:12313"/>
        <dbReference type="Rhea" id="RHEA-COMP:12314"/>
        <dbReference type="ChEBI" id="CHEBI:15377"/>
        <dbReference type="ChEBI" id="CHEBI:16044"/>
        <dbReference type="ChEBI" id="CHEBI:24646"/>
        <dbReference type="ChEBI" id="CHEBI:45764"/>
        <dbReference type="ChEBI" id="CHEBI:132124"/>
    </reaction>
</comment>
<feature type="binding site" evidence="5">
    <location>
        <position position="217"/>
    </location>
    <ligand>
        <name>Mo-molybdopterin</name>
        <dbReference type="ChEBI" id="CHEBI:71302"/>
    </ligand>
</feature>
<comment type="cofactor">
    <cofactor evidence="5">
        <name>Mo-molybdopterin</name>
        <dbReference type="ChEBI" id="CHEBI:71302"/>
    </cofactor>
    <text evidence="5">Binds 1 Mo-molybdopterin (Mo-MPT) cofactor per subunit.</text>
</comment>
<dbReference type="HAMAP" id="MF_01206">
    <property type="entry name" value="MsrP"/>
    <property type="match status" value="1"/>
</dbReference>
<feature type="binding site" evidence="5">
    <location>
        <position position="169"/>
    </location>
    <ligand>
        <name>Mo-molybdopterin</name>
        <dbReference type="ChEBI" id="CHEBI:71302"/>
    </ligand>
</feature>
<evidence type="ECO:0000313" key="8">
    <source>
        <dbReference type="Proteomes" id="UP000500938"/>
    </source>
</evidence>
<keyword evidence="3 5" id="KW-0732">Signal</keyword>
<dbReference type="EC" id="1.8.5.-" evidence="5"/>
<organism evidence="7 8">
    <name type="scientific">Gemmatimonas groenlandica</name>
    <dbReference type="NCBI Taxonomy" id="2732249"/>
    <lineage>
        <taxon>Bacteria</taxon>
        <taxon>Pseudomonadati</taxon>
        <taxon>Gemmatimonadota</taxon>
        <taxon>Gemmatimonadia</taxon>
        <taxon>Gemmatimonadales</taxon>
        <taxon>Gemmatimonadaceae</taxon>
        <taxon>Gemmatimonas</taxon>
    </lineage>
</organism>
<keyword evidence="4 5" id="KW-0560">Oxidoreductase</keyword>
<dbReference type="GO" id="GO:0043546">
    <property type="term" value="F:molybdopterin cofactor binding"/>
    <property type="evidence" value="ECO:0007669"/>
    <property type="project" value="UniProtKB-UniRule"/>
</dbReference>
<dbReference type="InterPro" id="IPR006311">
    <property type="entry name" value="TAT_signal"/>
</dbReference>
<feature type="binding site" evidence="5">
    <location>
        <position position="76"/>
    </location>
    <ligand>
        <name>Mo-molybdopterin</name>
        <dbReference type="ChEBI" id="CHEBI:71302"/>
    </ligand>
</feature>
<reference evidence="7 8" key="1">
    <citation type="submission" date="2020-05" db="EMBL/GenBank/DDBJ databases">
        <title>Complete genome sequence of Gemmatimonas greenlandica TET16.</title>
        <authorList>
            <person name="Zeng Y."/>
        </authorList>
    </citation>
    <scope>NUCLEOTIDE SEQUENCE [LARGE SCALE GENOMIC DNA]</scope>
    <source>
        <strain evidence="7 8">TET16</strain>
    </source>
</reference>
<dbReference type="PROSITE" id="PS51318">
    <property type="entry name" value="TAT"/>
    <property type="match status" value="1"/>
</dbReference>
<keyword evidence="8" id="KW-1185">Reference proteome</keyword>
<dbReference type="RefSeq" id="WP_171225836.1">
    <property type="nucleotide sequence ID" value="NZ_CP053085.1"/>
</dbReference>
<comment type="subunit">
    <text evidence="5">Heterodimer of a catalytic subunit (MsrP) and a heme-binding subunit (MsrQ).</text>
</comment>
<dbReference type="GO" id="GO:0046872">
    <property type="term" value="F:metal ion binding"/>
    <property type="evidence" value="ECO:0007669"/>
    <property type="project" value="UniProtKB-KW"/>
</dbReference>
<evidence type="ECO:0000256" key="2">
    <source>
        <dbReference type="ARBA" id="ARBA00022723"/>
    </source>
</evidence>
<dbReference type="EMBL" id="CP053085">
    <property type="protein sequence ID" value="QJR36404.1"/>
    <property type="molecule type" value="Genomic_DNA"/>
</dbReference>
<evidence type="ECO:0000256" key="5">
    <source>
        <dbReference type="HAMAP-Rule" id="MF_01206"/>
    </source>
</evidence>
<evidence type="ECO:0000256" key="4">
    <source>
        <dbReference type="ARBA" id="ARBA00023002"/>
    </source>
</evidence>
<evidence type="ECO:0000313" key="7">
    <source>
        <dbReference type="EMBL" id="QJR36404.1"/>
    </source>
</evidence>
<dbReference type="PANTHER" id="PTHR43032">
    <property type="entry name" value="PROTEIN-METHIONINE-SULFOXIDE REDUCTASE"/>
    <property type="match status" value="1"/>
</dbReference>
<name>A0A6M4IN10_9BACT</name>
<dbReference type="Pfam" id="PF00174">
    <property type="entry name" value="Oxidored_molyb"/>
    <property type="match status" value="1"/>
</dbReference>
<gene>
    <name evidence="5 7" type="primary">msrP</name>
    <name evidence="7" type="ORF">HKW67_13265</name>
</gene>
<dbReference type="InterPro" id="IPR022867">
    <property type="entry name" value="MsrP"/>
</dbReference>
<dbReference type="PANTHER" id="PTHR43032:SF3">
    <property type="entry name" value="PROTEIN-METHIONINE-SULFOXIDE REDUCTASE CATALYTIC SUBUNIT MSRP"/>
    <property type="match status" value="1"/>
</dbReference>
<comment type="similarity">
    <text evidence="5">Belongs to the MsrP family.</text>
</comment>
<evidence type="ECO:0000256" key="3">
    <source>
        <dbReference type="ARBA" id="ARBA00022729"/>
    </source>
</evidence>
<dbReference type="NCBIfam" id="NF003767">
    <property type="entry name" value="PRK05363.1"/>
    <property type="match status" value="1"/>
</dbReference>
<comment type="caution">
    <text evidence="5">Lacks conserved residue(s) required for the propagation of feature annotation.</text>
</comment>
<proteinExistence type="inferred from homology"/>
<comment type="catalytic activity">
    <reaction evidence="5">
        <text>L-methionyl-[protein] + a quinone + H2O = L-methionyl-(S)-S-oxide-[protein] + a quinol</text>
        <dbReference type="Rhea" id="RHEA:51292"/>
        <dbReference type="Rhea" id="RHEA-COMP:12313"/>
        <dbReference type="Rhea" id="RHEA-COMP:12315"/>
        <dbReference type="ChEBI" id="CHEBI:15377"/>
        <dbReference type="ChEBI" id="CHEBI:16044"/>
        <dbReference type="ChEBI" id="CHEBI:24646"/>
        <dbReference type="ChEBI" id="CHEBI:44120"/>
        <dbReference type="ChEBI" id="CHEBI:132124"/>
    </reaction>
</comment>
<feature type="binding site" evidence="5">
    <location>
        <begin position="79"/>
        <end position="80"/>
    </location>
    <ligand>
        <name>Mo-molybdopterin</name>
        <dbReference type="ChEBI" id="CHEBI:71302"/>
    </ligand>
</feature>
<protein>
    <recommendedName>
        <fullName evidence="5">Protein-methionine-sulfoxide reductase catalytic subunit MsrP</fullName>
        <ecNumber evidence="5">1.8.5.-</ecNumber>
    </recommendedName>
</protein>
<dbReference type="InterPro" id="IPR000572">
    <property type="entry name" value="OxRdtase_Mopterin-bd_dom"/>
</dbReference>
<feature type="domain" description="Oxidoreductase molybdopterin-binding" evidence="6">
    <location>
        <begin position="95"/>
        <end position="251"/>
    </location>
</feature>
<keyword evidence="2 5" id="KW-0479">Metal-binding</keyword>
<dbReference type="KEGG" id="ggr:HKW67_13265"/>
<dbReference type="Gene3D" id="3.90.420.10">
    <property type="entry name" value="Oxidoreductase, molybdopterin-binding domain"/>
    <property type="match status" value="1"/>
</dbReference>
<comment type="PTM">
    <text evidence="5">Predicted to be exported by the Tat system. The position of the signal peptide cleavage has not been experimentally proven.</text>
</comment>
<comment type="function">
    <text evidence="5">Part of the MsrPQ system that repairs oxidized cell envelope proteins containing methionine sulfoxide residues (Met-O), using respiratory chain electrons. Thus protects these proteins from oxidative-stress damage caused by reactive species of oxygen and chlorine. MsrPQ is essential for the maintenance of envelope integrity under bleach stress, rescuing a wide series of structurally unrelated cell envelope proteins from methionine oxidation. The catalytic subunit MsrP is non-stereospecific, being able to reduce both (R-) and (S-) diastereoisomers of methionine sulfoxide.</text>
</comment>
<dbReference type="SUPFAM" id="SSF56524">
    <property type="entry name" value="Oxidoreductase molybdopterin-binding domain"/>
    <property type="match status" value="1"/>
</dbReference>
<sequence>MLIRRPDDISSSDITPEAVYQNRRAFIGTAGALALGGLVAPSALQAMRFDSGTAGAFPGLQADDKLTPEEDATSYNNYYEFGTGKDEPKDQAKNFKPMPWTVNVEGLVKKARPYSFDELVGKLPVQDRVYRHRCVEAWSMVIPWQGVQLKDVVARCEPLPGAKFVEFTTLYDPRRMPGQARAVLPWPYKEALRLDEANNPLALLATGMYGKALPNQNGAPLKLVVPWKYGFKGIKAIVKIKFTDKMPNTTWNDANPSEYGFYANVNPMVDHPRWSQAKERRIGQFLKIPTLPFNGYASQVASMYSGMDLRKYY</sequence>
<feature type="binding site" evidence="5">
    <location>
        <begin position="233"/>
        <end position="235"/>
    </location>
    <ligand>
        <name>Mo-molybdopterin</name>
        <dbReference type="ChEBI" id="CHEBI:71302"/>
    </ligand>
</feature>
<dbReference type="InterPro" id="IPR036374">
    <property type="entry name" value="OxRdtase_Mopterin-bd_sf"/>
</dbReference>
<feature type="binding site" evidence="5">
    <location>
        <position position="134"/>
    </location>
    <ligand>
        <name>Mo-molybdopterin</name>
        <dbReference type="ChEBI" id="CHEBI:71302"/>
    </ligand>
    <ligandPart>
        <name>Mo</name>
        <dbReference type="ChEBI" id="CHEBI:28685"/>
    </ligandPart>
</feature>
<dbReference type="GO" id="GO:0030091">
    <property type="term" value="P:protein repair"/>
    <property type="evidence" value="ECO:0007669"/>
    <property type="project" value="UniProtKB-UniRule"/>
</dbReference>
<evidence type="ECO:0000256" key="1">
    <source>
        <dbReference type="ARBA" id="ARBA00022505"/>
    </source>
</evidence>
<accession>A0A6M4IN10</accession>
<keyword evidence="1 5" id="KW-0500">Molybdenum</keyword>
<dbReference type="AlphaFoldDB" id="A0A6M4IN10"/>
<dbReference type="GO" id="GO:0016672">
    <property type="term" value="F:oxidoreductase activity, acting on a sulfur group of donors, quinone or similar compound as acceptor"/>
    <property type="evidence" value="ECO:0007669"/>
    <property type="project" value="UniProtKB-UniRule"/>
</dbReference>
<evidence type="ECO:0000259" key="6">
    <source>
        <dbReference type="Pfam" id="PF00174"/>
    </source>
</evidence>